<dbReference type="AlphaFoldDB" id="A0A6J7RJH0"/>
<accession>A0A6J7RJH0</accession>
<dbReference type="InterPro" id="IPR002912">
    <property type="entry name" value="ACT_dom"/>
</dbReference>
<dbReference type="GO" id="GO:0005737">
    <property type="term" value="C:cytoplasm"/>
    <property type="evidence" value="ECO:0007669"/>
    <property type="project" value="TreeGrafter"/>
</dbReference>
<dbReference type="GO" id="GO:0009094">
    <property type="term" value="P:L-phenylalanine biosynthetic process"/>
    <property type="evidence" value="ECO:0007669"/>
    <property type="project" value="UniProtKB-UniPathway"/>
</dbReference>
<dbReference type="EMBL" id="CAFABE010000002">
    <property type="protein sequence ID" value="CAB4816463.1"/>
    <property type="molecule type" value="Genomic_DNA"/>
</dbReference>
<comment type="pathway">
    <text evidence="1">Amino-acid biosynthesis; L-phenylalanine biosynthesis; phenylpyruvate from prephenate: step 1/1.</text>
</comment>
<evidence type="ECO:0000256" key="6">
    <source>
        <dbReference type="ARBA" id="ARBA00023239"/>
    </source>
</evidence>
<name>A0A6J7RJH0_9ZZZZ</name>
<evidence type="ECO:0000256" key="1">
    <source>
        <dbReference type="ARBA" id="ARBA00004741"/>
    </source>
</evidence>
<dbReference type="EMBL" id="CAFBPM010000016">
    <property type="protein sequence ID" value="CAB5028965.1"/>
    <property type="molecule type" value="Genomic_DNA"/>
</dbReference>
<dbReference type="Gene3D" id="3.30.70.260">
    <property type="match status" value="1"/>
</dbReference>
<dbReference type="PANTHER" id="PTHR21022:SF19">
    <property type="entry name" value="PREPHENATE DEHYDRATASE-RELATED"/>
    <property type="match status" value="1"/>
</dbReference>
<evidence type="ECO:0000259" key="9">
    <source>
        <dbReference type="PROSITE" id="PS51671"/>
    </source>
</evidence>
<evidence type="ECO:0000256" key="7">
    <source>
        <dbReference type="ARBA" id="ARBA00047848"/>
    </source>
</evidence>
<evidence type="ECO:0000256" key="4">
    <source>
        <dbReference type="ARBA" id="ARBA00023141"/>
    </source>
</evidence>
<dbReference type="PANTHER" id="PTHR21022">
    <property type="entry name" value="PREPHENATE DEHYDRATASE P PROTEIN"/>
    <property type="match status" value="1"/>
</dbReference>
<feature type="domain" description="ACT" evidence="9">
    <location>
        <begin position="201"/>
        <end position="278"/>
    </location>
</feature>
<evidence type="ECO:0000256" key="3">
    <source>
        <dbReference type="ARBA" id="ARBA00022605"/>
    </source>
</evidence>
<dbReference type="PIRSF" id="PIRSF001500">
    <property type="entry name" value="Chor_mut_pdt_Ppr"/>
    <property type="match status" value="1"/>
</dbReference>
<protein>
    <recommendedName>
        <fullName evidence="2">prephenate dehydratase</fullName>
        <ecNumber evidence="2">4.2.1.51</ecNumber>
    </recommendedName>
</protein>
<keyword evidence="6" id="KW-0456">Lyase</keyword>
<dbReference type="SUPFAM" id="SSF53850">
    <property type="entry name" value="Periplasmic binding protein-like II"/>
    <property type="match status" value="1"/>
</dbReference>
<dbReference type="PROSITE" id="PS51171">
    <property type="entry name" value="PREPHENATE_DEHYDR_3"/>
    <property type="match status" value="1"/>
</dbReference>
<evidence type="ECO:0000259" key="8">
    <source>
        <dbReference type="PROSITE" id="PS51171"/>
    </source>
</evidence>
<keyword evidence="4" id="KW-0057">Aromatic amino acid biosynthesis</keyword>
<gene>
    <name evidence="10" type="ORF">UFOPK3164_00099</name>
    <name evidence="11" type="ORF">UFOPK3427_01107</name>
    <name evidence="12" type="ORF">UFOPK4112_01445</name>
</gene>
<dbReference type="EC" id="4.2.1.51" evidence="2"/>
<dbReference type="InterPro" id="IPR001086">
    <property type="entry name" value="Preph_deHydtase"/>
</dbReference>
<dbReference type="Pfam" id="PF01842">
    <property type="entry name" value="ACT"/>
    <property type="match status" value="1"/>
</dbReference>
<keyword evidence="3" id="KW-0028">Amino-acid biosynthesis</keyword>
<dbReference type="NCBIfam" id="NF008865">
    <property type="entry name" value="PRK11898.1"/>
    <property type="match status" value="1"/>
</dbReference>
<dbReference type="InterPro" id="IPR018528">
    <property type="entry name" value="Preph_deHydtase_CS"/>
</dbReference>
<comment type="catalytic activity">
    <reaction evidence="7">
        <text>prephenate + H(+) = 3-phenylpyruvate + CO2 + H2O</text>
        <dbReference type="Rhea" id="RHEA:21648"/>
        <dbReference type="ChEBI" id="CHEBI:15377"/>
        <dbReference type="ChEBI" id="CHEBI:15378"/>
        <dbReference type="ChEBI" id="CHEBI:16526"/>
        <dbReference type="ChEBI" id="CHEBI:18005"/>
        <dbReference type="ChEBI" id="CHEBI:29934"/>
        <dbReference type="EC" id="4.2.1.51"/>
    </reaction>
</comment>
<evidence type="ECO:0000256" key="2">
    <source>
        <dbReference type="ARBA" id="ARBA00013147"/>
    </source>
</evidence>
<dbReference type="PROSITE" id="PS51671">
    <property type="entry name" value="ACT"/>
    <property type="match status" value="1"/>
</dbReference>
<dbReference type="InterPro" id="IPR045865">
    <property type="entry name" value="ACT-like_dom_sf"/>
</dbReference>
<dbReference type="GO" id="GO:0004664">
    <property type="term" value="F:prephenate dehydratase activity"/>
    <property type="evidence" value="ECO:0007669"/>
    <property type="project" value="UniProtKB-EC"/>
</dbReference>
<dbReference type="PROSITE" id="PS00857">
    <property type="entry name" value="PREPHENATE_DEHYDR_1"/>
    <property type="match status" value="1"/>
</dbReference>
<dbReference type="CDD" id="cd13633">
    <property type="entry name" value="PBP2_Sa-PDT_like"/>
    <property type="match status" value="1"/>
</dbReference>
<feature type="domain" description="Prephenate dehydratase" evidence="8">
    <location>
        <begin position="7"/>
        <end position="187"/>
    </location>
</feature>
<dbReference type="InterPro" id="IPR008242">
    <property type="entry name" value="Chor_mutase/pphenate_deHydtase"/>
</dbReference>
<dbReference type="Gene3D" id="3.40.190.10">
    <property type="entry name" value="Periplasmic binding protein-like II"/>
    <property type="match status" value="2"/>
</dbReference>
<evidence type="ECO:0000256" key="5">
    <source>
        <dbReference type="ARBA" id="ARBA00023222"/>
    </source>
</evidence>
<dbReference type="EMBL" id="CAFBLT010000001">
    <property type="protein sequence ID" value="CAB4875628.1"/>
    <property type="molecule type" value="Genomic_DNA"/>
</dbReference>
<sequence>MVLQPNSVAYFGPSGTFTEEALLTQADLAASTLLPKTSIAEVLEAVATGEVDMGFVPIENAIEGTVNETLDALIFEYDFFIEREVILDVHLQLMAKRGATIPRITRIHSYPHALAQVRGFLASTFENVETIAEKSTADAAKVVSERGDNHDAAIAPRLSASLYGLEILANDIEDHKDNQTRFVAVARTPLSEQTGGDRTSIVCFQDSDRPGSLHEILGEFASRDINLTNLQSRPTKRGLGDYCFIIDLEGHMEDTNVSECLKGLTQHLARVKVLGSYRVGELLEG</sequence>
<organism evidence="12">
    <name type="scientific">freshwater metagenome</name>
    <dbReference type="NCBI Taxonomy" id="449393"/>
    <lineage>
        <taxon>unclassified sequences</taxon>
        <taxon>metagenomes</taxon>
        <taxon>ecological metagenomes</taxon>
    </lineage>
</organism>
<dbReference type="Pfam" id="PF00800">
    <property type="entry name" value="PDT"/>
    <property type="match status" value="1"/>
</dbReference>
<dbReference type="UniPathway" id="UPA00121">
    <property type="reaction ID" value="UER00345"/>
</dbReference>
<evidence type="ECO:0000313" key="10">
    <source>
        <dbReference type="EMBL" id="CAB4816463.1"/>
    </source>
</evidence>
<reference evidence="12" key="1">
    <citation type="submission" date="2020-05" db="EMBL/GenBank/DDBJ databases">
        <authorList>
            <person name="Chiriac C."/>
            <person name="Salcher M."/>
            <person name="Ghai R."/>
            <person name="Kavagutti S V."/>
        </authorList>
    </citation>
    <scope>NUCLEOTIDE SEQUENCE</scope>
</reference>
<dbReference type="CDD" id="cd04905">
    <property type="entry name" value="ACT_CM-PDT"/>
    <property type="match status" value="1"/>
</dbReference>
<dbReference type="FunFam" id="3.30.70.260:FF:000012">
    <property type="entry name" value="Prephenate dehydratase"/>
    <property type="match status" value="1"/>
</dbReference>
<keyword evidence="5" id="KW-0584">Phenylalanine biosynthesis</keyword>
<evidence type="ECO:0000313" key="11">
    <source>
        <dbReference type="EMBL" id="CAB4875628.1"/>
    </source>
</evidence>
<evidence type="ECO:0000313" key="12">
    <source>
        <dbReference type="EMBL" id="CAB5028965.1"/>
    </source>
</evidence>
<proteinExistence type="predicted"/>
<dbReference type="SUPFAM" id="SSF55021">
    <property type="entry name" value="ACT-like"/>
    <property type="match status" value="1"/>
</dbReference>